<protein>
    <recommendedName>
        <fullName evidence="3">Uracil-DNA glycosylase-like domain-containing protein</fullName>
    </recommendedName>
</protein>
<dbReference type="Gene3D" id="3.40.470.10">
    <property type="entry name" value="Uracil-DNA glycosylase-like domain"/>
    <property type="match status" value="1"/>
</dbReference>
<proteinExistence type="predicted"/>
<accession>A0A6C2UDU8</accession>
<evidence type="ECO:0000313" key="1">
    <source>
        <dbReference type="EMBL" id="VGO18069.1"/>
    </source>
</evidence>
<keyword evidence="2" id="KW-1185">Reference proteome</keyword>
<evidence type="ECO:0000313" key="2">
    <source>
        <dbReference type="Proteomes" id="UP000346198"/>
    </source>
</evidence>
<dbReference type="Proteomes" id="UP000346198">
    <property type="component" value="Unassembled WGS sequence"/>
</dbReference>
<dbReference type="AlphaFoldDB" id="A0A6C2UDU8"/>
<dbReference type="InterPro" id="IPR036895">
    <property type="entry name" value="Uracil-DNA_glycosylase-like_sf"/>
</dbReference>
<sequence length="212" mass="23887">MKCRHCFNQIGVEAPLIDIAQPRWIGSEYWKASPKVLILMLNPGSGESRKDDADTRFRNLLHAYAAGDGGLEEIFAHQGEDIPNWGRGRLSKFYLGGFGLELEKIAFGNIAWCATRRNKYPARMLCHCFEQHTSALVRLLMPDVVILSGKQTHRFATAIREMVPNAKVIETIHYAHRGCYAVQNRELARVRKLIHSEASEDVTASIIGPDEN</sequence>
<organism evidence="1 2">
    <name type="scientific">Pontiella sulfatireligans</name>
    <dbReference type="NCBI Taxonomy" id="2750658"/>
    <lineage>
        <taxon>Bacteria</taxon>
        <taxon>Pseudomonadati</taxon>
        <taxon>Kiritimatiellota</taxon>
        <taxon>Kiritimatiellia</taxon>
        <taxon>Kiritimatiellales</taxon>
        <taxon>Pontiellaceae</taxon>
        <taxon>Pontiella</taxon>
    </lineage>
</organism>
<name>A0A6C2UDU8_9BACT</name>
<reference evidence="1 2" key="1">
    <citation type="submission" date="2019-04" db="EMBL/GenBank/DDBJ databases">
        <authorList>
            <person name="Van Vliet M D."/>
        </authorList>
    </citation>
    <scope>NUCLEOTIDE SEQUENCE [LARGE SCALE GENOMIC DNA]</scope>
    <source>
        <strain evidence="1 2">F21</strain>
    </source>
</reference>
<dbReference type="SUPFAM" id="SSF52141">
    <property type="entry name" value="Uracil-DNA glycosylase-like"/>
    <property type="match status" value="1"/>
</dbReference>
<evidence type="ECO:0008006" key="3">
    <source>
        <dbReference type="Google" id="ProtNLM"/>
    </source>
</evidence>
<gene>
    <name evidence="1" type="ORF">SCARR_00120</name>
</gene>
<dbReference type="EMBL" id="CAAHFH010000001">
    <property type="protein sequence ID" value="VGO18069.1"/>
    <property type="molecule type" value="Genomic_DNA"/>
</dbReference>